<feature type="transmembrane region" description="Helical" evidence="1">
    <location>
        <begin position="56"/>
        <end position="73"/>
    </location>
</feature>
<sequence>MTIVTDIFATLVAAEFLFIMWMETFATDSDLTAKTFGMSREELRRNSVTTLFKNQGVYNGLIAVLILLAVFVFASKTAVVCLMAYIVLVAAYGSFTSNPLIILKQGGLAIITLITCIW</sequence>
<comment type="caution">
    <text evidence="2">The sequence shown here is derived from an EMBL/GenBank/DDBJ whole genome shotgun (WGS) entry which is preliminary data.</text>
</comment>
<organism evidence="2 3">
    <name type="scientific">Pseudoscardovia suis</name>
    <dbReference type="NCBI Taxonomy" id="987063"/>
    <lineage>
        <taxon>Bacteria</taxon>
        <taxon>Bacillati</taxon>
        <taxon>Actinomycetota</taxon>
        <taxon>Actinomycetes</taxon>
        <taxon>Bifidobacteriales</taxon>
        <taxon>Bifidobacteriaceae</taxon>
        <taxon>Pseudoscardovia</taxon>
    </lineage>
</organism>
<gene>
    <name evidence="2" type="ORF">PSSU_1375</name>
</gene>
<dbReference type="AlphaFoldDB" id="A0A261ERT1"/>
<reference evidence="2 3" key="1">
    <citation type="journal article" date="2017" name="BMC Genomics">
        <title>Comparative genomic and phylogenomic analyses of the Bifidobacteriaceae family.</title>
        <authorList>
            <person name="Lugli G.A."/>
            <person name="Milani C."/>
            <person name="Turroni F."/>
            <person name="Duranti S."/>
            <person name="Mancabelli L."/>
            <person name="Mangifesta M."/>
            <person name="Ferrario C."/>
            <person name="Modesto M."/>
            <person name="Mattarelli P."/>
            <person name="Jiri K."/>
            <person name="van Sinderen D."/>
            <person name="Ventura M."/>
        </authorList>
    </citation>
    <scope>NUCLEOTIDE SEQUENCE [LARGE SCALE GENOMIC DNA]</scope>
    <source>
        <strain evidence="2 3">DSM 24744</strain>
    </source>
</reference>
<keyword evidence="1" id="KW-0472">Membrane</keyword>
<keyword evidence="1" id="KW-1133">Transmembrane helix</keyword>
<dbReference type="PANTHER" id="PTHR38446:SF1">
    <property type="entry name" value="BLL0914 PROTEIN"/>
    <property type="match status" value="1"/>
</dbReference>
<dbReference type="InterPro" id="IPR009732">
    <property type="entry name" value="DUF1304"/>
</dbReference>
<dbReference type="Pfam" id="PF06993">
    <property type="entry name" value="DUF1304"/>
    <property type="match status" value="1"/>
</dbReference>
<dbReference type="PANTHER" id="PTHR38446">
    <property type="entry name" value="BLL0914 PROTEIN"/>
    <property type="match status" value="1"/>
</dbReference>
<evidence type="ECO:0000313" key="2">
    <source>
        <dbReference type="EMBL" id="OZG49551.1"/>
    </source>
</evidence>
<evidence type="ECO:0000256" key="1">
    <source>
        <dbReference type="SAM" id="Phobius"/>
    </source>
</evidence>
<keyword evidence="3" id="KW-1185">Reference proteome</keyword>
<accession>A0A261ERT1</accession>
<dbReference type="Proteomes" id="UP000216454">
    <property type="component" value="Unassembled WGS sequence"/>
</dbReference>
<protein>
    <recommendedName>
        <fullName evidence="4">DUF1304 domain-containing protein</fullName>
    </recommendedName>
</protein>
<dbReference type="OrthoDB" id="9803832at2"/>
<dbReference type="EMBL" id="MWWQ01000014">
    <property type="protein sequence ID" value="OZG49551.1"/>
    <property type="molecule type" value="Genomic_DNA"/>
</dbReference>
<proteinExistence type="predicted"/>
<evidence type="ECO:0000313" key="3">
    <source>
        <dbReference type="Proteomes" id="UP000216454"/>
    </source>
</evidence>
<keyword evidence="1" id="KW-0812">Transmembrane</keyword>
<evidence type="ECO:0008006" key="4">
    <source>
        <dbReference type="Google" id="ProtNLM"/>
    </source>
</evidence>
<feature type="transmembrane region" description="Helical" evidence="1">
    <location>
        <begin position="7"/>
        <end position="26"/>
    </location>
</feature>
<feature type="transmembrane region" description="Helical" evidence="1">
    <location>
        <begin position="78"/>
        <end position="95"/>
    </location>
</feature>
<name>A0A261ERT1_9BIFI</name>
<dbReference type="RefSeq" id="WP_094691685.1">
    <property type="nucleotide sequence ID" value="NZ_MWWQ01000014.1"/>
</dbReference>